<sequence>EIDREDDGTLLKKYYDYGTYTQTGAVDDRHSGLRGKLPLTKYLADEELEKYAARYPELTIKQPPYTMIEFDDSVADDANVSNLDNKTGYKFGNTYKMSG</sequence>
<evidence type="ECO:0000313" key="1">
    <source>
        <dbReference type="EMBL" id="UYU71533.1"/>
    </source>
</evidence>
<dbReference type="AlphaFoldDB" id="A0AA46UBE5"/>
<organism evidence="1 2">
    <name type="scientific">Bacteroides thetaiotaomicron</name>
    <dbReference type="NCBI Taxonomy" id="818"/>
    <lineage>
        <taxon>Bacteria</taxon>
        <taxon>Pseudomonadati</taxon>
        <taxon>Bacteroidota</taxon>
        <taxon>Bacteroidia</taxon>
        <taxon>Bacteroidales</taxon>
        <taxon>Bacteroidaceae</taxon>
        <taxon>Bacteroides</taxon>
    </lineage>
</organism>
<feature type="non-terminal residue" evidence="1">
    <location>
        <position position="99"/>
    </location>
</feature>
<dbReference type="EMBL" id="CP083681">
    <property type="protein sequence ID" value="UYU71533.1"/>
    <property type="molecule type" value="Genomic_DNA"/>
</dbReference>
<protein>
    <submittedName>
        <fullName evidence="1">Uncharacterized protein</fullName>
    </submittedName>
</protein>
<reference evidence="1" key="1">
    <citation type="submission" date="2021-06" db="EMBL/GenBank/DDBJ databases">
        <title>Interrogation of the integrated mobile genetic elements in gut-associated Bacteroides with a consensus prediction approach.</title>
        <authorList>
            <person name="Campbell D.E."/>
            <person name="Leigh J.R."/>
            <person name="Kim T."/>
            <person name="England W."/>
            <person name="Whitaker R.J."/>
            <person name="Degnan P.H."/>
        </authorList>
    </citation>
    <scope>NUCLEOTIDE SEQUENCE</scope>
    <source>
        <strain evidence="1">VPI-BTDOT2</strain>
    </source>
</reference>
<dbReference type="Proteomes" id="UP001156216">
    <property type="component" value="Chromosome"/>
</dbReference>
<feature type="non-terminal residue" evidence="1">
    <location>
        <position position="1"/>
    </location>
</feature>
<gene>
    <name evidence="1" type="ORF">KQP59_00005</name>
</gene>
<accession>A0AA46UBE5</accession>
<proteinExistence type="predicted"/>
<dbReference type="RefSeq" id="WP_264386763.1">
    <property type="nucleotide sequence ID" value="NZ_CP083681.1"/>
</dbReference>
<evidence type="ECO:0000313" key="2">
    <source>
        <dbReference type="Proteomes" id="UP001156216"/>
    </source>
</evidence>
<name>A0AA46UBE5_BACT4</name>